<evidence type="ECO:0000259" key="1">
    <source>
        <dbReference type="Pfam" id="PF12229"/>
    </source>
</evidence>
<protein>
    <submittedName>
        <fullName evidence="2">VanW family protein</fullName>
    </submittedName>
</protein>
<gene>
    <name evidence="2" type="ORF">H8891_05105</name>
</gene>
<organism evidence="2 3">
    <name type="scientific">Paeniclostridium hominis</name>
    <dbReference type="NCBI Taxonomy" id="2764329"/>
    <lineage>
        <taxon>Bacteria</taxon>
        <taxon>Bacillati</taxon>
        <taxon>Bacillota</taxon>
        <taxon>Clostridia</taxon>
        <taxon>Peptostreptococcales</taxon>
        <taxon>Peptostreptococcaceae</taxon>
        <taxon>Paeniclostridium</taxon>
    </lineage>
</organism>
<proteinExistence type="predicted"/>
<comment type="caution">
    <text evidence="2">The sequence shown here is derived from an EMBL/GenBank/DDBJ whole genome shotgun (WGS) entry which is preliminary data.</text>
</comment>
<keyword evidence="3" id="KW-1185">Reference proteome</keyword>
<dbReference type="RefSeq" id="WP_187005471.1">
    <property type="nucleotide sequence ID" value="NZ_JACRWD010000001.1"/>
</dbReference>
<dbReference type="InterPro" id="IPR052913">
    <property type="entry name" value="Glycopeptide_resist_protein"/>
</dbReference>
<dbReference type="Pfam" id="PF04294">
    <property type="entry name" value="VanW"/>
    <property type="match status" value="1"/>
</dbReference>
<feature type="domain" description="YoaR-like putative peptidoglycan binding" evidence="1">
    <location>
        <begin position="75"/>
        <end position="189"/>
    </location>
</feature>
<dbReference type="EMBL" id="JACRWD010000001">
    <property type="protein sequence ID" value="MBC6003172.1"/>
    <property type="molecule type" value="Genomic_DNA"/>
</dbReference>
<dbReference type="PANTHER" id="PTHR35788:SF1">
    <property type="entry name" value="EXPORTED PROTEIN"/>
    <property type="match status" value="1"/>
</dbReference>
<dbReference type="InterPro" id="IPR022029">
    <property type="entry name" value="YoaR-like_PG-bd"/>
</dbReference>
<dbReference type="InterPro" id="IPR007391">
    <property type="entry name" value="Vancomycin_resist_VanW"/>
</dbReference>
<dbReference type="PANTHER" id="PTHR35788">
    <property type="entry name" value="EXPORTED PROTEIN-RELATED"/>
    <property type="match status" value="1"/>
</dbReference>
<sequence length="408" mass="46589">MKHKFKYLISIVIVSSFLLGFSNKVIALSKDNGIYKNIYIEDIDVSFLNMKDAIDLVKSKYKEKTIKLTYEDKTYTLNPKDIDLSFNIDKAVKKAFLYTRHDDIFTNVKRKFNLRLKDKNKIKLVSTYNEYKLSSIINNICKDIDIEKTDATININDNGSIKRTKAKNGKKVNKIKLKETIYDMIVNKNLSDINIPVDITTPKISTEDVNSINTILGQFSTTFNHTTSRGSNINIAGKSTSDKLIMPHDEFSYNKSTGSRTWHNGYKTAKVIIDGKYVNGEGGGVCQVSTTIYNAALISGMDITEVHNHTFASRYAPIGRDAAVSYGYTDFKFQNPLKHPIYIKNIVNNGVITSKIYGCDEDREKIYITTKTIYEKDKIKVDTLRIYLDEEGNKIREEIVNKNVYKKK</sequence>
<accession>A0ABR7K253</accession>
<evidence type="ECO:0000313" key="3">
    <source>
        <dbReference type="Proteomes" id="UP000611796"/>
    </source>
</evidence>
<evidence type="ECO:0000313" key="2">
    <source>
        <dbReference type="EMBL" id="MBC6003172.1"/>
    </source>
</evidence>
<dbReference type="Proteomes" id="UP000611796">
    <property type="component" value="Unassembled WGS sequence"/>
</dbReference>
<reference evidence="2 3" key="1">
    <citation type="submission" date="2020-08" db="EMBL/GenBank/DDBJ databases">
        <authorList>
            <person name="Liu C."/>
            <person name="Sun Q."/>
        </authorList>
    </citation>
    <scope>NUCLEOTIDE SEQUENCE [LARGE SCALE GENOMIC DNA]</scope>
    <source>
        <strain evidence="2 3">NSJ-45</strain>
    </source>
</reference>
<name>A0ABR7K253_9FIRM</name>
<dbReference type="Pfam" id="PF12229">
    <property type="entry name" value="PG_binding_4"/>
    <property type="match status" value="1"/>
</dbReference>